<sequence>MIGTLKSWNEGGAKWVAQVSIPASERDTHVR</sequence>
<evidence type="ECO:0000313" key="2">
    <source>
        <dbReference type="Proteomes" id="UP001139722"/>
    </source>
</evidence>
<comment type="caution">
    <text evidence="1">The sequence shown here is derived from an EMBL/GenBank/DDBJ whole genome shotgun (WGS) entry which is preliminary data.</text>
</comment>
<dbReference type="Proteomes" id="UP001139722">
    <property type="component" value="Unassembled WGS sequence"/>
</dbReference>
<reference evidence="1" key="1">
    <citation type="submission" date="2022-06" db="EMBL/GenBank/DDBJ databases">
        <title>Sequencing the genomes of 1000 actinobacteria strains.</title>
        <authorList>
            <person name="Klenk H.-P."/>
        </authorList>
    </citation>
    <scope>NUCLEOTIDE SEQUENCE</scope>
    <source>
        <strain evidence="1">DSM 22016</strain>
    </source>
</reference>
<name>A0A9X2KDK1_9MICO</name>
<proteinExistence type="predicted"/>
<protein>
    <submittedName>
        <fullName evidence="1">Uncharacterized protein</fullName>
    </submittedName>
</protein>
<gene>
    <name evidence="1" type="ORF">BJ978_003212</name>
</gene>
<dbReference type="EMBL" id="JAMZDY010000001">
    <property type="protein sequence ID" value="MCP2372536.1"/>
    <property type="molecule type" value="Genomic_DNA"/>
</dbReference>
<keyword evidence="2" id="KW-1185">Reference proteome</keyword>
<evidence type="ECO:0000313" key="1">
    <source>
        <dbReference type="EMBL" id="MCP2372536.1"/>
    </source>
</evidence>
<dbReference type="AlphaFoldDB" id="A0A9X2KDK1"/>
<accession>A0A9X2KDK1</accession>
<organism evidence="1 2">
    <name type="scientific">Agromyces terreus</name>
    <dbReference type="NCBI Taxonomy" id="424795"/>
    <lineage>
        <taxon>Bacteria</taxon>
        <taxon>Bacillati</taxon>
        <taxon>Actinomycetota</taxon>
        <taxon>Actinomycetes</taxon>
        <taxon>Micrococcales</taxon>
        <taxon>Microbacteriaceae</taxon>
        <taxon>Agromyces</taxon>
    </lineage>
</organism>